<organism evidence="2 3">
    <name type="scientific">Reticulomyxa filosa</name>
    <dbReference type="NCBI Taxonomy" id="46433"/>
    <lineage>
        <taxon>Eukaryota</taxon>
        <taxon>Sar</taxon>
        <taxon>Rhizaria</taxon>
        <taxon>Retaria</taxon>
        <taxon>Foraminifera</taxon>
        <taxon>Monothalamids</taxon>
        <taxon>Reticulomyxidae</taxon>
        <taxon>Reticulomyxa</taxon>
    </lineage>
</organism>
<dbReference type="Proteomes" id="UP000023152">
    <property type="component" value="Unassembled WGS sequence"/>
</dbReference>
<sequence>MGVSKNEKEQMMKSTKRDWKGKERNETNEEKKRKKSGNEDEMYSHKEMVKNANASTYKSYSQLQLDYKGNSSEDHSSTETSQSSGEYEMEHNDNLPILEINGVPVTDMAGMTCLIKKLIECGEHDKSHSLSVSSIIKIWNDMLTFFKMYPEHFLIHLSYLWQVFKILIEYHHFVIPLMDFLDLPILFYLNMVSNADGIAALESFLNVKYAYFQFYFLQDVLLPNMDIVFAHTHGLELMKCAFRCLDINALNPLAKLIDQQNNKQWTNALMVIIQERGSVKQISSAHSLPSPSAVMAHTEYSSATHLPSFHSSPFCPTPPQAQPEHNDTMENDVLAAVNALPTLTNPLVASSVINIGGNGIIPAPANLNIQFPTRLGLNHNTSTGVAAVANGDTSVITDFAADNPLPPLSASPSFFLSSKLLKDNPDVLTSAKPPVHDASQVRVCVCVLLLLIYCICFFFF</sequence>
<accession>X6NA76</accession>
<dbReference type="AlphaFoldDB" id="X6NA76"/>
<evidence type="ECO:0000313" key="2">
    <source>
        <dbReference type="EMBL" id="ETO23200.1"/>
    </source>
</evidence>
<evidence type="ECO:0000313" key="3">
    <source>
        <dbReference type="Proteomes" id="UP000023152"/>
    </source>
</evidence>
<name>X6NA76_RETFI</name>
<comment type="caution">
    <text evidence="2">The sequence shown here is derived from an EMBL/GenBank/DDBJ whole genome shotgun (WGS) entry which is preliminary data.</text>
</comment>
<proteinExistence type="predicted"/>
<protein>
    <submittedName>
        <fullName evidence="2">Uncharacterized protein</fullName>
    </submittedName>
</protein>
<gene>
    <name evidence="2" type="ORF">RFI_13984</name>
</gene>
<feature type="region of interest" description="Disordered" evidence="1">
    <location>
        <begin position="68"/>
        <end position="88"/>
    </location>
</feature>
<feature type="region of interest" description="Disordered" evidence="1">
    <location>
        <begin position="1"/>
        <end position="49"/>
    </location>
</feature>
<reference evidence="2 3" key="1">
    <citation type="journal article" date="2013" name="Curr. Biol.">
        <title>The Genome of the Foraminiferan Reticulomyxa filosa.</title>
        <authorList>
            <person name="Glockner G."/>
            <person name="Hulsmann N."/>
            <person name="Schleicher M."/>
            <person name="Noegel A.A."/>
            <person name="Eichinger L."/>
            <person name="Gallinger C."/>
            <person name="Pawlowski J."/>
            <person name="Sierra R."/>
            <person name="Euteneuer U."/>
            <person name="Pillet L."/>
            <person name="Moustafa A."/>
            <person name="Platzer M."/>
            <person name="Groth M."/>
            <person name="Szafranski K."/>
            <person name="Schliwa M."/>
        </authorList>
    </citation>
    <scope>NUCLEOTIDE SEQUENCE [LARGE SCALE GENOMIC DNA]</scope>
</reference>
<feature type="non-terminal residue" evidence="2">
    <location>
        <position position="460"/>
    </location>
</feature>
<keyword evidence="3" id="KW-1185">Reference proteome</keyword>
<evidence type="ECO:0000256" key="1">
    <source>
        <dbReference type="SAM" id="MobiDB-lite"/>
    </source>
</evidence>
<dbReference type="EMBL" id="ASPP01010118">
    <property type="protein sequence ID" value="ETO23200.1"/>
    <property type="molecule type" value="Genomic_DNA"/>
</dbReference>